<dbReference type="AlphaFoldDB" id="A0ABD3I7S8"/>
<feature type="signal peptide" evidence="2">
    <location>
        <begin position="1"/>
        <end position="28"/>
    </location>
</feature>
<evidence type="ECO:0000313" key="4">
    <source>
        <dbReference type="EMBL" id="KAL3699606.1"/>
    </source>
</evidence>
<evidence type="ECO:0000256" key="2">
    <source>
        <dbReference type="SAM" id="SignalP"/>
    </source>
</evidence>
<dbReference type="InterPro" id="IPR010417">
    <property type="entry name" value="Embryo-specific_ATS3"/>
</dbReference>
<comment type="caution">
    <text evidence="1">Lacks conserved residue(s) required for the propagation of feature annotation.</text>
</comment>
<dbReference type="PROSITE" id="PS50095">
    <property type="entry name" value="PLAT"/>
    <property type="match status" value="1"/>
</dbReference>
<dbReference type="PANTHER" id="PTHR31718">
    <property type="entry name" value="PLAT DOMAIN-CONTAINING PROTEIN"/>
    <property type="match status" value="1"/>
</dbReference>
<proteinExistence type="predicted"/>
<dbReference type="PANTHER" id="PTHR31718:SF60">
    <property type="entry name" value="LIPOXYGENASE HOMOLOGY DOMAIN-CONTAINING PROTEIN 1"/>
    <property type="match status" value="1"/>
</dbReference>
<comment type="caution">
    <text evidence="4">The sequence shown here is derived from an EMBL/GenBank/DDBJ whole genome shotgun (WGS) entry which is preliminary data.</text>
</comment>
<keyword evidence="2" id="KW-0732">Signal</keyword>
<dbReference type="SUPFAM" id="SSF49723">
    <property type="entry name" value="Lipase/lipooxygenase domain (PLAT/LH2 domain)"/>
    <property type="match status" value="1"/>
</dbReference>
<gene>
    <name evidence="4" type="ORF">R1sor_017628</name>
</gene>
<evidence type="ECO:0000313" key="5">
    <source>
        <dbReference type="Proteomes" id="UP001633002"/>
    </source>
</evidence>
<dbReference type="Proteomes" id="UP001633002">
    <property type="component" value="Unassembled WGS sequence"/>
</dbReference>
<sequence length="285" mass="31105">MGNCSDQSSLRFSFLNFVSLTLLMFVISQEVAAATAGGGQRSIRLRDYDCTGGSSSTTTSRSGAVIHRRMDAQIQTSDAKDMTTFEYHVKTAVVAAAGSNLPDHHHTRKESRIPERMGVEGSPLAVDFAVPGRMNTELSASSVASNDVPLRRSLCTYTITTETGRKFGAGTDSTISLSLYNQNEDRVYFPSLDNGNNNFEKGHIDTFEELGPCVENICKLVLSTDNTGLFSDWFVENVNFSVSTPISGHQEKRWTLHQWLPANDASAALFIMKDDCSAVLPPSSL</sequence>
<evidence type="ECO:0000256" key="1">
    <source>
        <dbReference type="PROSITE-ProRule" id="PRU00152"/>
    </source>
</evidence>
<protein>
    <recommendedName>
        <fullName evidence="3">PLAT domain-containing protein</fullName>
    </recommendedName>
</protein>
<reference evidence="4 5" key="1">
    <citation type="submission" date="2024-09" db="EMBL/GenBank/DDBJ databases">
        <title>Chromosome-scale assembly of Riccia sorocarpa.</title>
        <authorList>
            <person name="Paukszto L."/>
        </authorList>
    </citation>
    <scope>NUCLEOTIDE SEQUENCE [LARGE SCALE GENOMIC DNA]</scope>
    <source>
        <strain evidence="4">LP-2024</strain>
        <tissue evidence="4">Aerial parts of the thallus</tissue>
    </source>
</reference>
<dbReference type="Pfam" id="PF06232">
    <property type="entry name" value="ATS3"/>
    <property type="match status" value="1"/>
</dbReference>
<keyword evidence="5" id="KW-1185">Reference proteome</keyword>
<dbReference type="InterPro" id="IPR001024">
    <property type="entry name" value="PLAT/LH2_dom"/>
</dbReference>
<feature type="chain" id="PRO_5044750673" description="PLAT domain-containing protein" evidence="2">
    <location>
        <begin position="29"/>
        <end position="285"/>
    </location>
</feature>
<accession>A0ABD3I7S8</accession>
<evidence type="ECO:0000259" key="3">
    <source>
        <dbReference type="PROSITE" id="PS50095"/>
    </source>
</evidence>
<name>A0ABD3I7S8_9MARC</name>
<feature type="domain" description="PLAT" evidence="3">
    <location>
        <begin position="155"/>
        <end position="274"/>
    </location>
</feature>
<dbReference type="InterPro" id="IPR036392">
    <property type="entry name" value="PLAT/LH2_dom_sf"/>
</dbReference>
<dbReference type="EMBL" id="JBJQOH010000001">
    <property type="protein sequence ID" value="KAL3699606.1"/>
    <property type="molecule type" value="Genomic_DNA"/>
</dbReference>
<organism evidence="4 5">
    <name type="scientific">Riccia sorocarpa</name>
    <dbReference type="NCBI Taxonomy" id="122646"/>
    <lineage>
        <taxon>Eukaryota</taxon>
        <taxon>Viridiplantae</taxon>
        <taxon>Streptophyta</taxon>
        <taxon>Embryophyta</taxon>
        <taxon>Marchantiophyta</taxon>
        <taxon>Marchantiopsida</taxon>
        <taxon>Marchantiidae</taxon>
        <taxon>Marchantiales</taxon>
        <taxon>Ricciaceae</taxon>
        <taxon>Riccia</taxon>
    </lineage>
</organism>
<dbReference type="Gene3D" id="2.40.180.10">
    <property type="entry name" value="Catalase core domain"/>
    <property type="match status" value="1"/>
</dbReference>